<dbReference type="PROSITE" id="PS50975">
    <property type="entry name" value="ATP_GRASP"/>
    <property type="match status" value="1"/>
</dbReference>
<keyword evidence="7" id="KW-1185">Reference proteome</keyword>
<organism evidence="6 7">
    <name type="scientific">Pontibacillus chungwhensis BH030062</name>
    <dbReference type="NCBI Taxonomy" id="1385513"/>
    <lineage>
        <taxon>Bacteria</taxon>
        <taxon>Bacillati</taxon>
        <taxon>Bacillota</taxon>
        <taxon>Bacilli</taxon>
        <taxon>Bacillales</taxon>
        <taxon>Bacillaceae</taxon>
        <taxon>Pontibacillus</taxon>
    </lineage>
</organism>
<dbReference type="GO" id="GO:0018169">
    <property type="term" value="F:ribosomal S6-glutamic acid ligase activity"/>
    <property type="evidence" value="ECO:0007669"/>
    <property type="project" value="TreeGrafter"/>
</dbReference>
<keyword evidence="1" id="KW-0479">Metal-binding</keyword>
<dbReference type="InterPro" id="IPR013815">
    <property type="entry name" value="ATP_grasp_subdomain_1"/>
</dbReference>
<evidence type="ECO:0000256" key="1">
    <source>
        <dbReference type="ARBA" id="ARBA00022723"/>
    </source>
</evidence>
<dbReference type="Gene3D" id="3.30.470.20">
    <property type="entry name" value="ATP-grasp fold, B domain"/>
    <property type="match status" value="1"/>
</dbReference>
<evidence type="ECO:0000313" key="6">
    <source>
        <dbReference type="EMBL" id="KGP90917.1"/>
    </source>
</evidence>
<dbReference type="OrthoDB" id="9786585at2"/>
<dbReference type="GO" id="GO:0046872">
    <property type="term" value="F:metal ion binding"/>
    <property type="evidence" value="ECO:0007669"/>
    <property type="project" value="UniProtKB-KW"/>
</dbReference>
<evidence type="ECO:0000259" key="5">
    <source>
        <dbReference type="PROSITE" id="PS50975"/>
    </source>
</evidence>
<dbReference type="Pfam" id="PF08443">
    <property type="entry name" value="RimK"/>
    <property type="match status" value="1"/>
</dbReference>
<dbReference type="Gene3D" id="3.30.1490.20">
    <property type="entry name" value="ATP-grasp fold, A domain"/>
    <property type="match status" value="1"/>
</dbReference>
<dbReference type="PANTHER" id="PTHR21621">
    <property type="entry name" value="RIBOSOMAL PROTEIN S6 MODIFICATION PROTEIN"/>
    <property type="match status" value="1"/>
</dbReference>
<sequence length="302" mass="33724">MHGWIVYNGHLKSPKFLDYAELIQEAAQQKGISMTIYPNHELLSTMSGEGMSITGADTAEHPDFVIFGDKDILLARQLESMGIPVYNSADAIEACDHKGVMYQRLAQKQLPIPETILGPKIFIKTDELHLTHLINEGVKLGFPLIIKEAYGSFGEQVYLVHTKEEMMNKLRSIHNRPFLLQQFISASYGRDVRLNVVGEEVVASMLRYSEHDFRANVTTGGKMEPYSPSDAEKELAIRASKAIGTTFCGVDLLYDEYGQPVICEVNGNAQIRNIYECTGINVAEKMMVHVMKQHSKKGGEGI</sequence>
<dbReference type="InterPro" id="IPR004666">
    <property type="entry name" value="Rp_bS6_RimK/Lys_biosynth_LsyX"/>
</dbReference>
<reference evidence="6 7" key="1">
    <citation type="submission" date="2013-08" db="EMBL/GenBank/DDBJ databases">
        <title>Genome of Pontibacillus chungwhensis.</title>
        <authorList>
            <person name="Wang Q."/>
            <person name="Wang G."/>
        </authorList>
    </citation>
    <scope>NUCLEOTIDE SEQUENCE [LARGE SCALE GENOMIC DNA]</scope>
    <source>
        <strain evidence="6 7">BH030062</strain>
    </source>
</reference>
<keyword evidence="3 4" id="KW-0067">ATP-binding</keyword>
<keyword evidence="2 4" id="KW-0547">Nucleotide-binding</keyword>
<dbReference type="eggNOG" id="COG0189">
    <property type="taxonomic scope" value="Bacteria"/>
</dbReference>
<dbReference type="PANTHER" id="PTHR21621:SF0">
    <property type="entry name" value="BETA-CITRYLGLUTAMATE SYNTHASE B-RELATED"/>
    <property type="match status" value="1"/>
</dbReference>
<comment type="caution">
    <text evidence="6">The sequence shown here is derived from an EMBL/GenBank/DDBJ whole genome shotgun (WGS) entry which is preliminary data.</text>
</comment>
<name>A0A0A2URM0_9BACI</name>
<dbReference type="STRING" id="1385513.N780_02760"/>
<dbReference type="RefSeq" id="WP_036784647.1">
    <property type="nucleotide sequence ID" value="NZ_AVBG01000009.1"/>
</dbReference>
<protein>
    <recommendedName>
        <fullName evidence="5">ATP-grasp domain-containing protein</fullName>
    </recommendedName>
</protein>
<dbReference type="InterPro" id="IPR011761">
    <property type="entry name" value="ATP-grasp"/>
</dbReference>
<dbReference type="InterPro" id="IPR013651">
    <property type="entry name" value="ATP-grasp_RimK-type"/>
</dbReference>
<gene>
    <name evidence="6" type="ORF">N780_02760</name>
</gene>
<evidence type="ECO:0000256" key="4">
    <source>
        <dbReference type="PROSITE-ProRule" id="PRU00409"/>
    </source>
</evidence>
<accession>A0A0A2URM0</accession>
<evidence type="ECO:0000256" key="2">
    <source>
        <dbReference type="ARBA" id="ARBA00022741"/>
    </source>
</evidence>
<dbReference type="AlphaFoldDB" id="A0A0A2URM0"/>
<evidence type="ECO:0000256" key="3">
    <source>
        <dbReference type="ARBA" id="ARBA00022840"/>
    </source>
</evidence>
<dbReference type="Gene3D" id="3.40.50.20">
    <property type="match status" value="1"/>
</dbReference>
<dbReference type="SUPFAM" id="SSF56059">
    <property type="entry name" value="Glutathione synthetase ATP-binding domain-like"/>
    <property type="match status" value="1"/>
</dbReference>
<dbReference type="GO" id="GO:0009432">
    <property type="term" value="P:SOS response"/>
    <property type="evidence" value="ECO:0007669"/>
    <property type="project" value="TreeGrafter"/>
</dbReference>
<proteinExistence type="predicted"/>
<evidence type="ECO:0000313" key="7">
    <source>
        <dbReference type="Proteomes" id="UP000030153"/>
    </source>
</evidence>
<dbReference type="NCBIfam" id="TIGR00768">
    <property type="entry name" value="rimK_fam"/>
    <property type="match status" value="1"/>
</dbReference>
<dbReference type="GO" id="GO:0005737">
    <property type="term" value="C:cytoplasm"/>
    <property type="evidence" value="ECO:0007669"/>
    <property type="project" value="TreeGrafter"/>
</dbReference>
<dbReference type="EMBL" id="AVBG01000009">
    <property type="protein sequence ID" value="KGP90917.1"/>
    <property type="molecule type" value="Genomic_DNA"/>
</dbReference>
<feature type="domain" description="ATP-grasp" evidence="5">
    <location>
        <begin position="102"/>
        <end position="291"/>
    </location>
</feature>
<dbReference type="GO" id="GO:0005524">
    <property type="term" value="F:ATP binding"/>
    <property type="evidence" value="ECO:0007669"/>
    <property type="project" value="UniProtKB-UniRule"/>
</dbReference>
<dbReference type="Proteomes" id="UP000030153">
    <property type="component" value="Unassembled WGS sequence"/>
</dbReference>